<comment type="caution">
    <text evidence="1">The sequence shown here is derived from an EMBL/GenBank/DDBJ whole genome shotgun (WGS) entry which is preliminary data.</text>
</comment>
<dbReference type="SUPFAM" id="SSF88723">
    <property type="entry name" value="PIN domain-like"/>
    <property type="match status" value="1"/>
</dbReference>
<dbReference type="eggNOG" id="COG1848">
    <property type="taxonomic scope" value="Bacteria"/>
</dbReference>
<dbReference type="InterPro" id="IPR029060">
    <property type="entry name" value="PIN-like_dom_sf"/>
</dbReference>
<evidence type="ECO:0000313" key="1">
    <source>
        <dbReference type="EMBL" id="KRV47597.1"/>
    </source>
</evidence>
<name>A0A0T6LNA5_WENVI</name>
<evidence type="ECO:0000313" key="2">
    <source>
        <dbReference type="Proteomes" id="UP000050867"/>
    </source>
</evidence>
<organism evidence="1 2">
    <name type="scientific">Wenjunlia vitaminophila</name>
    <name type="common">Streptomyces vitaminophilus</name>
    <dbReference type="NCBI Taxonomy" id="76728"/>
    <lineage>
        <taxon>Bacteria</taxon>
        <taxon>Bacillati</taxon>
        <taxon>Actinomycetota</taxon>
        <taxon>Actinomycetes</taxon>
        <taxon>Kitasatosporales</taxon>
        <taxon>Streptomycetaceae</taxon>
        <taxon>Wenjunlia</taxon>
    </lineage>
</organism>
<accession>A0A0T6LNA5</accession>
<dbReference type="AlphaFoldDB" id="A0A0T6LNA5"/>
<reference evidence="1 2" key="1">
    <citation type="submission" date="2015-10" db="EMBL/GenBank/DDBJ databases">
        <title>Draft genome sequence of pyrrolomycin-producing Streptomyces vitaminophilus.</title>
        <authorList>
            <person name="Graham D.E."/>
            <person name="Mahan K.M."/>
            <person name="Klingeman D.M."/>
            <person name="Hettich R.L."/>
            <person name="Parry R.J."/>
        </authorList>
    </citation>
    <scope>NUCLEOTIDE SEQUENCE [LARGE SCALE GENOMIC DNA]</scope>
    <source>
        <strain evidence="1 2">ATCC 31673</strain>
    </source>
</reference>
<dbReference type="Proteomes" id="UP000050867">
    <property type="component" value="Unassembled WGS sequence"/>
</dbReference>
<dbReference type="STRING" id="76728.AQ490_06815"/>
<dbReference type="GO" id="GO:0003677">
    <property type="term" value="F:DNA binding"/>
    <property type="evidence" value="ECO:0007669"/>
    <property type="project" value="UniProtKB-KW"/>
</dbReference>
<dbReference type="RefSeq" id="WP_018386192.1">
    <property type="nucleotide sequence ID" value="NZ_LLZU01000036.1"/>
</dbReference>
<dbReference type="OrthoDB" id="3292949at2"/>
<sequence length="130" mass="14108">MPGTLLLDSEGLSKLYLKDRAVMILVQAALEEGTRVATTAMTTLEADYERVHPARIRWVLSRIDIHDVTKSVADEAAALLRNHHLRGHKYAIDAVLAAVARTAHGPVTVLTSDPEDIGLLCGDTIEVTTV</sequence>
<keyword evidence="2" id="KW-1185">Reference proteome</keyword>
<dbReference type="EMBL" id="LLZU01000036">
    <property type="protein sequence ID" value="KRV47597.1"/>
    <property type="molecule type" value="Genomic_DNA"/>
</dbReference>
<dbReference type="Gene3D" id="3.40.50.1010">
    <property type="entry name" value="5'-nuclease"/>
    <property type="match status" value="1"/>
</dbReference>
<proteinExistence type="predicted"/>
<gene>
    <name evidence="1" type="ORF">AQ490_06815</name>
</gene>
<keyword evidence="1" id="KW-0238">DNA-binding</keyword>
<protein>
    <submittedName>
        <fullName evidence="1">DNA-binding protein</fullName>
    </submittedName>
</protein>